<dbReference type="EMBL" id="JAFJMO010000001">
    <property type="protein sequence ID" value="KAJ8288976.1"/>
    <property type="molecule type" value="Genomic_DNA"/>
</dbReference>
<evidence type="ECO:0000313" key="9">
    <source>
        <dbReference type="EMBL" id="KAJ8288976.1"/>
    </source>
</evidence>
<comment type="caution">
    <text evidence="9">The sequence shown here is derived from an EMBL/GenBank/DDBJ whole genome shotgun (WGS) entry which is preliminary data.</text>
</comment>
<proteinExistence type="inferred from homology"/>
<accession>A0A9Q1I9L7</accession>
<keyword evidence="10" id="KW-1185">Reference proteome</keyword>
<feature type="compositionally biased region" description="Polar residues" evidence="7">
    <location>
        <begin position="161"/>
        <end position="180"/>
    </location>
</feature>
<sequence length="552" mass="61073">MQNMSLSIKRHGDCGSPKPGSHFLGRFQDRVVWILVLERGFGYCCLNIKGLELQETSCHTAEARRVDEVFETAFESPEGLGRGTAVNLHWGNVLTPCASLPVRVYSDARSVLTGIIDSHDNLRQLREDFLKVLVWVLLQHCVKRRKAFAGSAAGEGRKPQSARTQSCVEPSAARSKTSSLKPRRESPSLNSFSDWSDEDDLFGPQPARRTAAQVNAGAPGSRTELQTGPSLPGSVEIDSLFGDVALSALRPLQPLGLGLPAADKGRGPESLGLPVAALPRLNFSSRHSELLNLPSGWRSAPLPAPRLQQARHFFPEEWFRFALGRVELAGQGDCPQEVAEALQLDEGLRELHAQVALSCFISLGAESSVTSPSYVYRVYCGDVPWTEGLDWLTANAELFQLTLKAFRYSFKLLFDQASLGAVESPEELLSTLEDYERDWYIGLVSERGWQEAVLQEKPYLFSLGHDLTMGTYTGRMLTLQEMLVQVGRLNREGVRGQWANLSWELLYATNDDEERYSIQAHPVLLRNLTVQAADPPLGYPIYSSAPVHLPCL</sequence>
<dbReference type="InterPro" id="IPR007735">
    <property type="entry name" value="Pecanex_C"/>
</dbReference>
<evidence type="ECO:0000256" key="1">
    <source>
        <dbReference type="ARBA" id="ARBA00004141"/>
    </source>
</evidence>
<evidence type="ECO:0000256" key="2">
    <source>
        <dbReference type="ARBA" id="ARBA00010170"/>
    </source>
</evidence>
<organism evidence="9 10">
    <name type="scientific">Conger conger</name>
    <name type="common">Conger eel</name>
    <name type="synonym">Muraena conger</name>
    <dbReference type="NCBI Taxonomy" id="82655"/>
    <lineage>
        <taxon>Eukaryota</taxon>
        <taxon>Metazoa</taxon>
        <taxon>Chordata</taxon>
        <taxon>Craniata</taxon>
        <taxon>Vertebrata</taxon>
        <taxon>Euteleostomi</taxon>
        <taxon>Actinopterygii</taxon>
        <taxon>Neopterygii</taxon>
        <taxon>Teleostei</taxon>
        <taxon>Anguilliformes</taxon>
        <taxon>Congridae</taxon>
        <taxon>Conger</taxon>
    </lineage>
</organism>
<evidence type="ECO:0000256" key="7">
    <source>
        <dbReference type="SAM" id="MobiDB-lite"/>
    </source>
</evidence>
<gene>
    <name evidence="9" type="ORF">COCON_G00016350</name>
</gene>
<comment type="similarity">
    <text evidence="2 6">Belongs to the pecanex family.</text>
</comment>
<dbReference type="Proteomes" id="UP001152803">
    <property type="component" value="Unassembled WGS sequence"/>
</dbReference>
<feature type="domain" description="Pecanex C-terminal" evidence="8">
    <location>
        <begin position="375"/>
        <end position="544"/>
    </location>
</feature>
<reference evidence="9" key="1">
    <citation type="journal article" date="2023" name="Science">
        <title>Genome structures resolve the early diversification of teleost fishes.</title>
        <authorList>
            <person name="Parey E."/>
            <person name="Louis A."/>
            <person name="Montfort J."/>
            <person name="Bouchez O."/>
            <person name="Roques C."/>
            <person name="Iampietro C."/>
            <person name="Lluch J."/>
            <person name="Castinel A."/>
            <person name="Donnadieu C."/>
            <person name="Desvignes T."/>
            <person name="Floi Bucao C."/>
            <person name="Jouanno E."/>
            <person name="Wen M."/>
            <person name="Mejri S."/>
            <person name="Dirks R."/>
            <person name="Jansen H."/>
            <person name="Henkel C."/>
            <person name="Chen W.J."/>
            <person name="Zahm M."/>
            <person name="Cabau C."/>
            <person name="Klopp C."/>
            <person name="Thompson A.W."/>
            <person name="Robinson-Rechavi M."/>
            <person name="Braasch I."/>
            <person name="Lecointre G."/>
            <person name="Bobe J."/>
            <person name="Postlethwait J.H."/>
            <person name="Berthelot C."/>
            <person name="Roest Crollius H."/>
            <person name="Guiguen Y."/>
        </authorList>
    </citation>
    <scope>NUCLEOTIDE SEQUENCE</scope>
    <source>
        <strain evidence="9">Concon-B</strain>
    </source>
</reference>
<dbReference type="OrthoDB" id="5979286at2759"/>
<evidence type="ECO:0000259" key="8">
    <source>
        <dbReference type="Pfam" id="PF05041"/>
    </source>
</evidence>
<dbReference type="AlphaFoldDB" id="A0A9Q1I9L7"/>
<dbReference type="PANTHER" id="PTHR12372:SF6">
    <property type="entry name" value="PECANEX-LIKE PROTEIN 4"/>
    <property type="match status" value="1"/>
</dbReference>
<comment type="subcellular location">
    <subcellularLocation>
        <location evidence="1 6">Membrane</location>
        <topology evidence="1 6">Multi-pass membrane protein</topology>
    </subcellularLocation>
</comment>
<dbReference type="PANTHER" id="PTHR12372">
    <property type="entry name" value="PECANEX"/>
    <property type="match status" value="1"/>
</dbReference>
<evidence type="ECO:0000256" key="5">
    <source>
        <dbReference type="ARBA" id="ARBA00023136"/>
    </source>
</evidence>
<name>A0A9Q1I9L7_CONCO</name>
<keyword evidence="5" id="KW-0472">Membrane</keyword>
<evidence type="ECO:0000313" key="10">
    <source>
        <dbReference type="Proteomes" id="UP001152803"/>
    </source>
</evidence>
<keyword evidence="3" id="KW-0812">Transmembrane</keyword>
<dbReference type="InterPro" id="IPR039797">
    <property type="entry name" value="Pecanex"/>
</dbReference>
<dbReference type="Pfam" id="PF05041">
    <property type="entry name" value="Pecanex_C"/>
    <property type="match status" value="1"/>
</dbReference>
<dbReference type="GO" id="GO:0016020">
    <property type="term" value="C:membrane"/>
    <property type="evidence" value="ECO:0007669"/>
    <property type="project" value="UniProtKB-SubCell"/>
</dbReference>
<evidence type="ECO:0000256" key="3">
    <source>
        <dbReference type="ARBA" id="ARBA00022692"/>
    </source>
</evidence>
<evidence type="ECO:0000256" key="6">
    <source>
        <dbReference type="RuleBase" id="RU367089"/>
    </source>
</evidence>
<keyword evidence="4" id="KW-1133">Transmembrane helix</keyword>
<protein>
    <recommendedName>
        <fullName evidence="6">Pecanex-like protein</fullName>
    </recommendedName>
</protein>
<feature type="region of interest" description="Disordered" evidence="7">
    <location>
        <begin position="149"/>
        <end position="231"/>
    </location>
</feature>
<evidence type="ECO:0000256" key="4">
    <source>
        <dbReference type="ARBA" id="ARBA00022989"/>
    </source>
</evidence>